<evidence type="ECO:0000313" key="4">
    <source>
        <dbReference type="Proteomes" id="UP000799770"/>
    </source>
</evidence>
<feature type="region of interest" description="Disordered" evidence="2">
    <location>
        <begin position="825"/>
        <end position="997"/>
    </location>
</feature>
<dbReference type="Proteomes" id="UP000799770">
    <property type="component" value="Unassembled WGS sequence"/>
</dbReference>
<organism evidence="3 4">
    <name type="scientific">Lophiotrema nucula</name>
    <dbReference type="NCBI Taxonomy" id="690887"/>
    <lineage>
        <taxon>Eukaryota</taxon>
        <taxon>Fungi</taxon>
        <taxon>Dikarya</taxon>
        <taxon>Ascomycota</taxon>
        <taxon>Pezizomycotina</taxon>
        <taxon>Dothideomycetes</taxon>
        <taxon>Pleosporomycetidae</taxon>
        <taxon>Pleosporales</taxon>
        <taxon>Lophiotremataceae</taxon>
        <taxon>Lophiotrema</taxon>
    </lineage>
</organism>
<dbReference type="EMBL" id="ML977343">
    <property type="protein sequence ID" value="KAF2109231.1"/>
    <property type="molecule type" value="Genomic_DNA"/>
</dbReference>
<dbReference type="OrthoDB" id="5332870at2759"/>
<dbReference type="AlphaFoldDB" id="A0A6A5YSV6"/>
<name>A0A6A5YSV6_9PLEO</name>
<feature type="coiled-coil region" evidence="1">
    <location>
        <begin position="574"/>
        <end position="776"/>
    </location>
</feature>
<accession>A0A6A5YSV6</accession>
<evidence type="ECO:0000313" key="3">
    <source>
        <dbReference type="EMBL" id="KAF2109231.1"/>
    </source>
</evidence>
<keyword evidence="1" id="KW-0175">Coiled coil</keyword>
<feature type="compositionally biased region" description="Basic residues" evidence="2">
    <location>
        <begin position="839"/>
        <end position="849"/>
    </location>
</feature>
<feature type="compositionally biased region" description="Polar residues" evidence="2">
    <location>
        <begin position="861"/>
        <end position="878"/>
    </location>
</feature>
<gene>
    <name evidence="3" type="ORF">BDV96DRAFT_615909</name>
</gene>
<keyword evidence="4" id="KW-1185">Reference proteome</keyword>
<proteinExistence type="predicted"/>
<evidence type="ECO:0000256" key="2">
    <source>
        <dbReference type="SAM" id="MobiDB-lite"/>
    </source>
</evidence>
<sequence length="997" mass="110294">MADLEDQLSRELTRIISCSYPASLAKLADILAIASADSVQKCAGDRPECDISNLASIVAAAVPLWPYSLQIVQNLCHSRAFRNSLLLQHPGILNTLLTRANSSQREFDKYAGTCVLLLSRHLPDAVQLPEAALGFFLSIFENAVRKPSVQTLRPIYSMLNGACQGLLSILSTDDQHRFDKELCQILSSHSTGQDSMLLLWCIGIVLLVEESQHTAGASNKFSGGSNVQMPTPVHQRQWSTASGRKLFGSPKWLLKTINLTYLSVIWATKGDGVSDAEAVEGIAIGTRVLKLVDRETREQWPTSNDLARGSFPKLPLKILRDGISATVQLEAMCFYAMIVGESCIPANIANRYEEILLEIPILNLEVDKLQEALHVSLQLFAPHLRETTLQSLLLRLLDTGAVTRSPQASSNLIALTKELISTVPSCVALQRRLPLALSTREMQQSLQAFLASPTHFELIPQRPLHNTITAAESRNIVANILTMLLTVALTAADATRALPQQVMSCAYKHLTHMDECTPATGFSTTNWRDKLKSEIDLQSSYQRDSLSRCENALDGQMTQLHSQITALQSEIVDQKLIDNEKENLLERLRDLTMEFDGANKRAEETLRAAQDQFHAKELELRSHVISHEESLLARGRELKKSQDELVLLKNEIRQMESNYAELFGNNDNLKAKLSNHERELESERRNGAHRAEELEQLRGNVADLESRLSSTASKFQNTKRELIESSAEALQDLEAKYETSMEAAATKAAEEHDHLSEELRNALEGQQQAKSAYENTGRELQLGQKAVGALEAKKDAELDELRSIKHNILASMGLSNVGALPMRIGPPVHEEVNDPRTPGKQHHRRRKSTLPKEDLDLRNMAGTQANASFTSSDSSRNGPTPKRAKPRPTFKIPAMHTPYGQKAATTSRTHARRSSPSKRSALKAMSPNRRHTTVGFAISDNEDSDENGDFGKRRGSFDAAEQASFDMEGLAGTPFTPGDIAFETGREPNGDEGTTEL</sequence>
<evidence type="ECO:0000256" key="1">
    <source>
        <dbReference type="SAM" id="Coils"/>
    </source>
</evidence>
<reference evidence="3" key="1">
    <citation type="journal article" date="2020" name="Stud. Mycol.">
        <title>101 Dothideomycetes genomes: a test case for predicting lifestyles and emergence of pathogens.</title>
        <authorList>
            <person name="Haridas S."/>
            <person name="Albert R."/>
            <person name="Binder M."/>
            <person name="Bloem J."/>
            <person name="Labutti K."/>
            <person name="Salamov A."/>
            <person name="Andreopoulos B."/>
            <person name="Baker S."/>
            <person name="Barry K."/>
            <person name="Bills G."/>
            <person name="Bluhm B."/>
            <person name="Cannon C."/>
            <person name="Castanera R."/>
            <person name="Culley D."/>
            <person name="Daum C."/>
            <person name="Ezra D."/>
            <person name="Gonzalez J."/>
            <person name="Henrissat B."/>
            <person name="Kuo A."/>
            <person name="Liang C."/>
            <person name="Lipzen A."/>
            <person name="Lutzoni F."/>
            <person name="Magnuson J."/>
            <person name="Mondo S."/>
            <person name="Nolan M."/>
            <person name="Ohm R."/>
            <person name="Pangilinan J."/>
            <person name="Park H.-J."/>
            <person name="Ramirez L."/>
            <person name="Alfaro M."/>
            <person name="Sun H."/>
            <person name="Tritt A."/>
            <person name="Yoshinaga Y."/>
            <person name="Zwiers L.-H."/>
            <person name="Turgeon B."/>
            <person name="Goodwin S."/>
            <person name="Spatafora J."/>
            <person name="Crous P."/>
            <person name="Grigoriev I."/>
        </authorList>
    </citation>
    <scope>NUCLEOTIDE SEQUENCE</scope>
    <source>
        <strain evidence="3">CBS 627.86</strain>
    </source>
</reference>
<protein>
    <submittedName>
        <fullName evidence="3">Uncharacterized protein</fullName>
    </submittedName>
</protein>